<dbReference type="RefSeq" id="WP_074712341.1">
    <property type="nucleotide sequence ID" value="NZ_FNTV01000001.1"/>
</dbReference>
<protein>
    <submittedName>
        <fullName evidence="1">Uncharacterized protein</fullName>
    </submittedName>
</protein>
<name>A0A1H5MUK5_9MICC</name>
<proteinExistence type="predicted"/>
<gene>
    <name evidence="1" type="ORF">SAMN04489740_3102</name>
</gene>
<dbReference type="EMBL" id="FNTV01000001">
    <property type="protein sequence ID" value="SEE92048.1"/>
    <property type="molecule type" value="Genomic_DNA"/>
</dbReference>
<reference evidence="1 2" key="1">
    <citation type="submission" date="2016-10" db="EMBL/GenBank/DDBJ databases">
        <authorList>
            <person name="de Groot N.N."/>
        </authorList>
    </citation>
    <scope>NUCLEOTIDE SEQUENCE [LARGE SCALE GENOMIC DNA]</scope>
    <source>
        <strain evidence="1 2">DSM 22274</strain>
    </source>
</reference>
<sequence>MERINAQGQGGGLTLLQVSEDSAATLGEVVTFTSYILNEGTQALLDVRLVPVSLNNAAMAHLSYINRFKEEELTTAALLPGAYVKWNFQYQIALPDIAAGGPIVSAMSATATAHDGAYLRAESDVVITVSEAS</sequence>
<dbReference type="AlphaFoldDB" id="A0A1H5MUK5"/>
<organism evidence="1 2">
    <name type="scientific">Arthrobacter alpinus</name>
    <dbReference type="NCBI Taxonomy" id="656366"/>
    <lineage>
        <taxon>Bacteria</taxon>
        <taxon>Bacillati</taxon>
        <taxon>Actinomycetota</taxon>
        <taxon>Actinomycetes</taxon>
        <taxon>Micrococcales</taxon>
        <taxon>Micrococcaceae</taxon>
        <taxon>Arthrobacter</taxon>
    </lineage>
</organism>
<accession>A0A1H5MUK5</accession>
<evidence type="ECO:0000313" key="2">
    <source>
        <dbReference type="Proteomes" id="UP000182725"/>
    </source>
</evidence>
<dbReference type="Proteomes" id="UP000182725">
    <property type="component" value="Unassembled WGS sequence"/>
</dbReference>
<evidence type="ECO:0000313" key="1">
    <source>
        <dbReference type="EMBL" id="SEE92048.1"/>
    </source>
</evidence>